<keyword evidence="2" id="KW-1185">Reference proteome</keyword>
<comment type="caution">
    <text evidence="1">The sequence shown here is derived from an EMBL/GenBank/DDBJ whole genome shotgun (WGS) entry which is preliminary data.</text>
</comment>
<sequence length="141" mass="15172">MVRVVLIGVAALVLFTNLGRIGDLFGSLSTSGTGRTAKPCPVEAARWLPAEGEDAELVARYDTGKHTVTICRDSAGSYHYDGQLKGKPTTSDNHISLPAEQTATGFVAVNGDYRYEISGQELTVKHKGKIQARMRLEPLPS</sequence>
<accession>A0A2P2FNY2</accession>
<proteinExistence type="predicted"/>
<dbReference type="Proteomes" id="UP000256220">
    <property type="component" value="Unassembled WGS sequence"/>
</dbReference>
<reference evidence="1 2" key="1">
    <citation type="journal article" date="2014" name="Genome Announc.">
        <title>Draft Genome Sequence of Amycolatopsis lurida NRRL 2430, Producer of the Glycopeptide Family Antibiotic Ristocetin.</title>
        <authorList>
            <person name="Kwun M.J."/>
            <person name="Hong H.J."/>
        </authorList>
    </citation>
    <scope>NUCLEOTIDE SEQUENCE [LARGE SCALE GENOMIC DNA]</scope>
    <source>
        <strain evidence="1 2">NRRL 2430</strain>
    </source>
</reference>
<evidence type="ECO:0000313" key="1">
    <source>
        <dbReference type="EMBL" id="KFU78406.1"/>
    </source>
</evidence>
<organism evidence="1 2">
    <name type="scientific">Amycolatopsis lurida NRRL 2430</name>
    <dbReference type="NCBI Taxonomy" id="1460371"/>
    <lineage>
        <taxon>Bacteria</taxon>
        <taxon>Bacillati</taxon>
        <taxon>Actinomycetota</taxon>
        <taxon>Actinomycetes</taxon>
        <taxon>Pseudonocardiales</taxon>
        <taxon>Pseudonocardiaceae</taxon>
        <taxon>Amycolatopsis</taxon>
    </lineage>
</organism>
<dbReference type="EMBL" id="JFBM01000025">
    <property type="protein sequence ID" value="KFU78406.1"/>
    <property type="molecule type" value="Genomic_DNA"/>
</dbReference>
<dbReference type="RefSeq" id="WP_091599462.1">
    <property type="nucleotide sequence ID" value="NZ_JFBM01000025.1"/>
</dbReference>
<gene>
    <name evidence="1" type="ORF">BB31_26230</name>
</gene>
<evidence type="ECO:0000313" key="2">
    <source>
        <dbReference type="Proteomes" id="UP000256220"/>
    </source>
</evidence>
<protein>
    <submittedName>
        <fullName evidence="1">Uncharacterized protein</fullName>
    </submittedName>
</protein>
<dbReference type="AlphaFoldDB" id="A0A2P2FNY2"/>
<name>A0A2P2FNY2_AMYLU</name>